<reference evidence="6" key="3">
    <citation type="submission" date="2025-09" db="UniProtKB">
        <authorList>
            <consortium name="Ensembl"/>
        </authorList>
    </citation>
    <scope>IDENTIFICATION</scope>
</reference>
<dbReference type="CTD" id="346689"/>
<dbReference type="SMART" id="SM00034">
    <property type="entry name" value="CLECT"/>
    <property type="match status" value="1"/>
</dbReference>
<dbReference type="Bgee" id="ENSMODG00000013737">
    <property type="expression patterns" value="Expressed in endometrium and 10 other cell types or tissues"/>
</dbReference>
<dbReference type="SUPFAM" id="SSF56436">
    <property type="entry name" value="C-type lectin-like"/>
    <property type="match status" value="1"/>
</dbReference>
<dbReference type="InterPro" id="IPR001304">
    <property type="entry name" value="C-type_lectin-like"/>
</dbReference>
<reference evidence="6 7" key="1">
    <citation type="journal article" date="2007" name="Nature">
        <title>Genome of the marsupial Monodelphis domestica reveals innovation in non-coding sequences.</title>
        <authorList>
            <person name="Mikkelsen T.S."/>
            <person name="Wakefield M.J."/>
            <person name="Aken B."/>
            <person name="Amemiya C.T."/>
            <person name="Chang J.L."/>
            <person name="Duke S."/>
            <person name="Garber M."/>
            <person name="Gentles A.J."/>
            <person name="Goodstadt L."/>
            <person name="Heger A."/>
            <person name="Jurka J."/>
            <person name="Kamal M."/>
            <person name="Mauceli E."/>
            <person name="Searle S.M."/>
            <person name="Sharpe T."/>
            <person name="Baker M.L."/>
            <person name="Batzer M.A."/>
            <person name="Benos P.V."/>
            <person name="Belov K."/>
            <person name="Clamp M."/>
            <person name="Cook A."/>
            <person name="Cuff J."/>
            <person name="Das R."/>
            <person name="Davidow L."/>
            <person name="Deakin J.E."/>
            <person name="Fazzari M.J."/>
            <person name="Glass J.L."/>
            <person name="Grabherr M."/>
            <person name="Greally J.M."/>
            <person name="Gu W."/>
            <person name="Hore T.A."/>
            <person name="Huttley G.A."/>
            <person name="Kleber M."/>
            <person name="Jirtle R.L."/>
            <person name="Koina E."/>
            <person name="Lee J.T."/>
            <person name="Mahony S."/>
            <person name="Marra M.A."/>
            <person name="Miller R.D."/>
            <person name="Nicholls R.D."/>
            <person name="Oda M."/>
            <person name="Papenfuss A.T."/>
            <person name="Parra Z.E."/>
            <person name="Pollock D.D."/>
            <person name="Ray D.A."/>
            <person name="Schein J.E."/>
            <person name="Speed T.P."/>
            <person name="Thompson K."/>
            <person name="VandeBerg J.L."/>
            <person name="Wade C.M."/>
            <person name="Walker J.A."/>
            <person name="Waters P.D."/>
            <person name="Webber C."/>
            <person name="Weidman J.R."/>
            <person name="Xie X."/>
            <person name="Zody M.C."/>
            <person name="Baldwin J."/>
            <person name="Abdouelleil A."/>
            <person name="Abdulkadir J."/>
            <person name="Abebe A."/>
            <person name="Abera B."/>
            <person name="Abreu J."/>
            <person name="Acer S.C."/>
            <person name="Aftuck L."/>
            <person name="Alexander A."/>
            <person name="An P."/>
            <person name="Anderson E."/>
            <person name="Anderson S."/>
            <person name="Arachi H."/>
            <person name="Azer M."/>
            <person name="Bachantsang P."/>
            <person name="Barry A."/>
            <person name="Bayul T."/>
            <person name="Berlin A."/>
            <person name="Bessette D."/>
            <person name="Bloom T."/>
            <person name="Bloom T."/>
            <person name="Boguslavskiy L."/>
            <person name="Bonnet C."/>
            <person name="Boukhgalter B."/>
            <person name="Bourzgui I."/>
            <person name="Brown A."/>
            <person name="Cahill P."/>
            <person name="Channer S."/>
            <person name="Cheshatsang Y."/>
            <person name="Chuda L."/>
            <person name="Citroen M."/>
            <person name="Collymore A."/>
            <person name="Cooke P."/>
            <person name="Costello M."/>
            <person name="D'Aco K."/>
            <person name="Daza R."/>
            <person name="De Haan G."/>
            <person name="DeGray S."/>
            <person name="DeMaso C."/>
            <person name="Dhargay N."/>
            <person name="Dooley K."/>
            <person name="Dooley E."/>
            <person name="Doricent M."/>
            <person name="Dorje P."/>
            <person name="Dorjee K."/>
            <person name="Dupes A."/>
            <person name="Elong R."/>
            <person name="Falk J."/>
            <person name="Farina A."/>
            <person name="Faro S."/>
            <person name="Ferguson D."/>
            <person name="Fisher S."/>
            <person name="Foley C.D."/>
            <person name="Franke A."/>
            <person name="Friedrich D."/>
            <person name="Gadbois L."/>
            <person name="Gearin G."/>
            <person name="Gearin C.R."/>
            <person name="Giannoukos G."/>
            <person name="Goode T."/>
            <person name="Graham J."/>
            <person name="Grandbois E."/>
            <person name="Grewal S."/>
            <person name="Gyaltsen K."/>
            <person name="Hafez N."/>
            <person name="Hagos B."/>
            <person name="Hall J."/>
            <person name="Henson C."/>
            <person name="Hollinger A."/>
            <person name="Honan T."/>
            <person name="Huard M.D."/>
            <person name="Hughes L."/>
            <person name="Hurhula B."/>
            <person name="Husby M.E."/>
            <person name="Kamat A."/>
            <person name="Kanga B."/>
            <person name="Kashin S."/>
            <person name="Khazanovich D."/>
            <person name="Kisner P."/>
            <person name="Lance K."/>
            <person name="Lara M."/>
            <person name="Lee W."/>
            <person name="Lennon N."/>
            <person name="Letendre F."/>
            <person name="LeVine R."/>
            <person name="Lipovsky A."/>
            <person name="Liu X."/>
            <person name="Liu J."/>
            <person name="Liu S."/>
            <person name="Lokyitsang T."/>
            <person name="Lokyitsang Y."/>
            <person name="Lubonja R."/>
            <person name="Lui A."/>
            <person name="MacDonald P."/>
            <person name="Magnisalis V."/>
            <person name="Maru K."/>
            <person name="Matthews C."/>
            <person name="McCusker W."/>
            <person name="McDonough S."/>
            <person name="Mehta T."/>
            <person name="Meldrim J."/>
            <person name="Meneus L."/>
            <person name="Mihai O."/>
            <person name="Mihalev A."/>
            <person name="Mihova T."/>
            <person name="Mittelman R."/>
            <person name="Mlenga V."/>
            <person name="Montmayeur A."/>
            <person name="Mulrain L."/>
            <person name="Navidi A."/>
            <person name="Naylor J."/>
            <person name="Negash T."/>
            <person name="Nguyen T."/>
            <person name="Nguyen N."/>
            <person name="Nicol R."/>
            <person name="Norbu C."/>
            <person name="Norbu N."/>
            <person name="Novod N."/>
            <person name="O'Neill B."/>
            <person name="Osman S."/>
            <person name="Markiewicz E."/>
            <person name="Oyono O.L."/>
            <person name="Patti C."/>
            <person name="Phunkhang P."/>
            <person name="Pierre F."/>
            <person name="Priest M."/>
            <person name="Raghuraman S."/>
            <person name="Rege F."/>
            <person name="Reyes R."/>
            <person name="Rise C."/>
            <person name="Rogov P."/>
            <person name="Ross K."/>
            <person name="Ryan E."/>
            <person name="Settipalli S."/>
            <person name="Shea T."/>
            <person name="Sherpa N."/>
            <person name="Shi L."/>
            <person name="Shih D."/>
            <person name="Sparrow T."/>
            <person name="Spaulding J."/>
            <person name="Stalker J."/>
            <person name="Stange-Thomann N."/>
            <person name="Stavropoulos S."/>
            <person name="Stone C."/>
            <person name="Strader C."/>
            <person name="Tesfaye S."/>
            <person name="Thomson T."/>
            <person name="Thoulutsang Y."/>
            <person name="Thoulutsang D."/>
            <person name="Topham K."/>
            <person name="Topping I."/>
            <person name="Tsamla T."/>
            <person name="Vassiliev H."/>
            <person name="Vo A."/>
            <person name="Wangchuk T."/>
            <person name="Wangdi T."/>
            <person name="Weiand M."/>
            <person name="Wilkinson J."/>
            <person name="Wilson A."/>
            <person name="Yadav S."/>
            <person name="Young G."/>
            <person name="Yu Q."/>
            <person name="Zembek L."/>
            <person name="Zhong D."/>
            <person name="Zimmer A."/>
            <person name="Zwirko Z."/>
            <person name="Jaffe D.B."/>
            <person name="Alvarez P."/>
            <person name="Brockman W."/>
            <person name="Butler J."/>
            <person name="Chin C."/>
            <person name="Gnerre S."/>
            <person name="MacCallum I."/>
            <person name="Graves J.A."/>
            <person name="Ponting C.P."/>
            <person name="Breen M."/>
            <person name="Samollow P.B."/>
            <person name="Lander E.S."/>
            <person name="Lindblad-Toh K."/>
        </authorList>
    </citation>
    <scope>NUCLEOTIDE SEQUENCE [LARGE SCALE GENOMIC DNA]</scope>
</reference>
<dbReference type="HOGENOM" id="CLU_049894_8_6_1"/>
<keyword evidence="4" id="KW-0472">Membrane</keyword>
<keyword evidence="2" id="KW-0430">Lectin</keyword>
<proteinExistence type="predicted"/>
<dbReference type="FunCoup" id="F6X8D4">
    <property type="interactions" value="10"/>
</dbReference>
<dbReference type="PANTHER" id="PTHR47606">
    <property type="entry name" value="KILLER CELL LECTIN-LIKE RECEPTOR SUBFAMILY G MEMBER 2"/>
    <property type="match status" value="1"/>
</dbReference>
<dbReference type="AlphaFoldDB" id="F6X8D4"/>
<dbReference type="PROSITE" id="PS50041">
    <property type="entry name" value="C_TYPE_LECTIN_2"/>
    <property type="match status" value="1"/>
</dbReference>
<feature type="region of interest" description="Disordered" evidence="3">
    <location>
        <begin position="1"/>
        <end position="162"/>
    </location>
</feature>
<comment type="subcellular location">
    <subcellularLocation>
        <location evidence="1">Membrane</location>
        <topology evidence="1">Single-pass membrane protein</topology>
    </subcellularLocation>
</comment>
<name>F6X8D4_MONDO</name>
<keyword evidence="4" id="KW-1133">Transmembrane helix</keyword>
<dbReference type="Ensembl" id="ENSMODT00000017491.5">
    <property type="protein sequence ID" value="ENSMODP00000017172.4"/>
    <property type="gene ID" value="ENSMODG00000013737.5"/>
</dbReference>
<dbReference type="KEGG" id="mdo:100023293"/>
<dbReference type="eggNOG" id="KOG4297">
    <property type="taxonomic scope" value="Eukaryota"/>
</dbReference>
<dbReference type="InParanoid" id="F6X8D4"/>
<feature type="region of interest" description="Disordered" evidence="3">
    <location>
        <begin position="201"/>
        <end position="225"/>
    </location>
</feature>
<sequence length="449" mass="48847">MVRHRASLEEGMAGAEFPMEPIQNQAQEQEKLGAPEQQVAGEQQPPLEQPELGKKPDEHPQGPKEQAAGSPATTRNPLGEKPLSLRPTFLRVPQPSLGYGSFRCRGSSSSEQLQGRGDREGTLALVPVPAPAESQPREGEPSTPGAARDPGEAGSGAWTPVELQVDVRVKPVGTAVSGLSPSPLPTTRFFSVTVPDSPAFSRHSSISRSGVSLTPSPGSTWGGSPHPLTNWADRYREQEGRASPGLARSRESPSELPRCRCRELGLGDKEWEKLLPGCGADGDKLHQAIARIGLPTYMKSLRWSLVVMAVLLAMAVITLVVLASRTGMKCQPCPEGWMWSEEHCYYHSLEVQSWEDSKAFCSAHQASLPLLSHSKKFLSSQIYRLYWVGLYRGPGGWHWIDGAPLHPQLLPEEDEGSLQNRNCGGLEAGRLKALECASSRPWICVREAK</sequence>
<reference evidence="6" key="2">
    <citation type="submission" date="2025-08" db="UniProtKB">
        <authorList>
            <consortium name="Ensembl"/>
        </authorList>
    </citation>
    <scope>IDENTIFICATION</scope>
</reference>
<dbReference type="OrthoDB" id="9837851at2759"/>
<organism evidence="6 7">
    <name type="scientific">Monodelphis domestica</name>
    <name type="common">Gray short-tailed opossum</name>
    <dbReference type="NCBI Taxonomy" id="13616"/>
    <lineage>
        <taxon>Eukaryota</taxon>
        <taxon>Metazoa</taxon>
        <taxon>Chordata</taxon>
        <taxon>Craniata</taxon>
        <taxon>Vertebrata</taxon>
        <taxon>Euteleostomi</taxon>
        <taxon>Mammalia</taxon>
        <taxon>Metatheria</taxon>
        <taxon>Didelphimorphia</taxon>
        <taxon>Didelphidae</taxon>
        <taxon>Monodelphis</taxon>
    </lineage>
</organism>
<dbReference type="InterPro" id="IPR043318">
    <property type="entry name" value="KLRG2"/>
</dbReference>
<dbReference type="GeneTree" id="ENSGT00940000162997"/>
<evidence type="ECO:0000256" key="1">
    <source>
        <dbReference type="ARBA" id="ARBA00004167"/>
    </source>
</evidence>
<evidence type="ECO:0000313" key="6">
    <source>
        <dbReference type="Ensembl" id="ENSMODP00000017172.4"/>
    </source>
</evidence>
<dbReference type="Pfam" id="PF00059">
    <property type="entry name" value="Lectin_C"/>
    <property type="match status" value="1"/>
</dbReference>
<evidence type="ECO:0000313" key="7">
    <source>
        <dbReference type="Proteomes" id="UP000002280"/>
    </source>
</evidence>
<dbReference type="GO" id="GO:0016020">
    <property type="term" value="C:membrane"/>
    <property type="evidence" value="ECO:0007669"/>
    <property type="project" value="UniProtKB-SubCell"/>
</dbReference>
<dbReference type="Gene3D" id="3.10.100.10">
    <property type="entry name" value="Mannose-Binding Protein A, subunit A"/>
    <property type="match status" value="1"/>
</dbReference>
<keyword evidence="7" id="KW-1185">Reference proteome</keyword>
<evidence type="ECO:0000256" key="4">
    <source>
        <dbReference type="SAM" id="Phobius"/>
    </source>
</evidence>
<dbReference type="OMA" id="EEHCYYF"/>
<dbReference type="CDD" id="cd03593">
    <property type="entry name" value="CLECT_NK_receptors_like"/>
    <property type="match status" value="1"/>
</dbReference>
<dbReference type="GeneID" id="100023293"/>
<feature type="transmembrane region" description="Helical" evidence="4">
    <location>
        <begin position="301"/>
        <end position="323"/>
    </location>
</feature>
<evidence type="ECO:0000256" key="2">
    <source>
        <dbReference type="ARBA" id="ARBA00022734"/>
    </source>
</evidence>
<accession>F6X8D4</accession>
<dbReference type="InterPro" id="IPR033992">
    <property type="entry name" value="NKR-like_CTLD"/>
</dbReference>
<dbReference type="STRING" id="13616.ENSMODP00000017172"/>
<dbReference type="InterPro" id="IPR016186">
    <property type="entry name" value="C-type_lectin-like/link_sf"/>
</dbReference>
<feature type="compositionally biased region" description="Basic and acidic residues" evidence="3">
    <location>
        <begin position="51"/>
        <end position="62"/>
    </location>
</feature>
<dbReference type="Proteomes" id="UP000002280">
    <property type="component" value="Chromosome 8"/>
</dbReference>
<dbReference type="InterPro" id="IPR016187">
    <property type="entry name" value="CTDL_fold"/>
</dbReference>
<protein>
    <submittedName>
        <fullName evidence="6">Killer cell lectin like receptor G2</fullName>
    </submittedName>
</protein>
<keyword evidence="4" id="KW-0812">Transmembrane</keyword>
<feature type="domain" description="C-type lectin" evidence="5">
    <location>
        <begin position="340"/>
        <end position="445"/>
    </location>
</feature>
<dbReference type="PANTHER" id="PTHR47606:SF1">
    <property type="entry name" value="KILLER CELL LECTIN-LIKE RECEPTOR SUBFAMILY G MEMBER 2"/>
    <property type="match status" value="1"/>
</dbReference>
<evidence type="ECO:0000256" key="3">
    <source>
        <dbReference type="SAM" id="MobiDB-lite"/>
    </source>
</evidence>
<evidence type="ECO:0000259" key="5">
    <source>
        <dbReference type="PROSITE" id="PS50041"/>
    </source>
</evidence>
<dbReference type="GO" id="GO:0030246">
    <property type="term" value="F:carbohydrate binding"/>
    <property type="evidence" value="ECO:0007669"/>
    <property type="project" value="UniProtKB-KW"/>
</dbReference>
<feature type="compositionally biased region" description="Low complexity" evidence="3">
    <location>
        <begin position="201"/>
        <end position="212"/>
    </location>
</feature>